<evidence type="ECO:0000313" key="9">
    <source>
        <dbReference type="Proteomes" id="UP000094056"/>
    </source>
</evidence>
<proteinExistence type="inferred from homology"/>
<comment type="similarity">
    <text evidence="1 5">Belongs to the D-isomer specific 2-hydroxyacid dehydrogenase family.</text>
</comment>
<name>A0A1E3XDU7_9BACT</name>
<dbReference type="PATRIC" id="fig|1872076.5.peg.1283"/>
<evidence type="ECO:0000259" key="7">
    <source>
        <dbReference type="Pfam" id="PF02826"/>
    </source>
</evidence>
<dbReference type="InterPro" id="IPR006140">
    <property type="entry name" value="D-isomer_DH_NAD-bd"/>
</dbReference>
<dbReference type="InterPro" id="IPR050857">
    <property type="entry name" value="D-2-hydroxyacid_DH"/>
</dbReference>
<evidence type="ECO:0000256" key="3">
    <source>
        <dbReference type="ARBA" id="ARBA00023002"/>
    </source>
</evidence>
<keyword evidence="4" id="KW-0520">NAD</keyword>
<feature type="domain" description="D-isomer specific 2-hydroxyacid dehydrogenase NAD-binding" evidence="7">
    <location>
        <begin position="120"/>
        <end position="295"/>
    </location>
</feature>
<evidence type="ECO:0000313" key="8">
    <source>
        <dbReference type="EMBL" id="ODS33760.1"/>
    </source>
</evidence>
<dbReference type="EMBL" id="MAYW01000020">
    <property type="protein sequence ID" value="ODS33760.1"/>
    <property type="molecule type" value="Genomic_DNA"/>
</dbReference>
<evidence type="ECO:0000256" key="4">
    <source>
        <dbReference type="ARBA" id="ARBA00023027"/>
    </source>
</evidence>
<dbReference type="PANTHER" id="PTHR42789">
    <property type="entry name" value="D-ISOMER SPECIFIC 2-HYDROXYACID DEHYDROGENASE FAMILY PROTEIN (AFU_ORTHOLOGUE AFUA_6G10090)"/>
    <property type="match status" value="1"/>
</dbReference>
<dbReference type="SUPFAM" id="SSF52283">
    <property type="entry name" value="Formate/glycerate dehydrogenase catalytic domain-like"/>
    <property type="match status" value="1"/>
</dbReference>
<dbReference type="InterPro" id="IPR006139">
    <property type="entry name" value="D-isomer_2_OHA_DH_cat_dom"/>
</dbReference>
<feature type="domain" description="D-isomer specific 2-hydroxyacid dehydrogenase catalytic" evidence="6">
    <location>
        <begin position="20"/>
        <end position="318"/>
    </location>
</feature>
<evidence type="ECO:0000256" key="1">
    <source>
        <dbReference type="ARBA" id="ARBA00005854"/>
    </source>
</evidence>
<dbReference type="GO" id="GO:0051287">
    <property type="term" value="F:NAD binding"/>
    <property type="evidence" value="ECO:0007669"/>
    <property type="project" value="InterPro"/>
</dbReference>
<organism evidence="8 9">
    <name type="scientific">Candidatus Scalindua rubra</name>
    <dbReference type="NCBI Taxonomy" id="1872076"/>
    <lineage>
        <taxon>Bacteria</taxon>
        <taxon>Pseudomonadati</taxon>
        <taxon>Planctomycetota</taxon>
        <taxon>Candidatus Brocadiia</taxon>
        <taxon>Candidatus Brocadiales</taxon>
        <taxon>Candidatus Scalinduaceae</taxon>
        <taxon>Candidatus Scalindua</taxon>
    </lineage>
</organism>
<dbReference type="EC" id="1.1.1.95" evidence="8"/>
<dbReference type="PROSITE" id="PS00065">
    <property type="entry name" value="D_2_HYDROXYACID_DH_1"/>
    <property type="match status" value="1"/>
</dbReference>
<keyword evidence="3 5" id="KW-0560">Oxidoreductase</keyword>
<gene>
    <name evidence="8" type="primary">serA</name>
    <name evidence="8" type="ORF">SCARUB_01117</name>
</gene>
<dbReference type="InterPro" id="IPR036291">
    <property type="entry name" value="NAD(P)-bd_dom_sf"/>
</dbReference>
<evidence type="ECO:0000256" key="5">
    <source>
        <dbReference type="RuleBase" id="RU003719"/>
    </source>
</evidence>
<accession>A0A1E3XDU7</accession>
<reference evidence="8 9" key="1">
    <citation type="submission" date="2016-07" db="EMBL/GenBank/DDBJ databases">
        <title>Draft genome of Scalindua rubra, obtained from a brine-seawater interface in the Red Sea, sheds light on salt adaptation in anammox bacteria.</title>
        <authorList>
            <person name="Speth D.R."/>
            <person name="Lagkouvardos I."/>
            <person name="Wang Y."/>
            <person name="Qian P.-Y."/>
            <person name="Dutilh B.E."/>
            <person name="Jetten M.S."/>
        </authorList>
    </citation>
    <scope>NUCLEOTIDE SEQUENCE [LARGE SCALE GENOMIC DNA]</scope>
    <source>
        <strain evidence="8">BSI-1</strain>
    </source>
</reference>
<protein>
    <submittedName>
        <fullName evidence="8">D-3-phosphoglycerate dehydrogenase (PGDH)</fullName>
        <ecNumber evidence="8">1.1.1.95</ecNumber>
    </submittedName>
</protein>
<dbReference type="AlphaFoldDB" id="A0A1E3XDU7"/>
<sequence length="321" mass="36110">MKRSCSHRWKVLCNDKLWFKSDALRVLEDIADIDYQEAKYENLLECIDHYDAYFASAHIKTDAKVLERAKRLRVIATPSTGTDHIDVDFAIEKGIAVLDIAKEYTLLDNFTATAEMTWCLILSLIRRLPWAFEAAKNGFWARQHFAGHQLMGKTLGIMGYGRLGKMMAKIGKGFRMHIIAYDIHHLSDSNVRQVGLDTLLSDSDVLTIHIHLTKETRGLISHEVFYKMKPGIIIINTSRGGIIDEEALLDALKTGQVGGAGLDVINGEWDDNLADHSLIKYAKTHENLIITPHIAGSTVESIVDAREFMAKKLADYLKSLT</sequence>
<comment type="caution">
    <text evidence="8">The sequence shown here is derived from an EMBL/GenBank/DDBJ whole genome shotgun (WGS) entry which is preliminary data.</text>
</comment>
<dbReference type="InterPro" id="IPR029753">
    <property type="entry name" value="D-isomer_DH_CS"/>
</dbReference>
<dbReference type="Gene3D" id="3.40.50.720">
    <property type="entry name" value="NAD(P)-binding Rossmann-like Domain"/>
    <property type="match status" value="2"/>
</dbReference>
<dbReference type="Proteomes" id="UP000094056">
    <property type="component" value="Unassembled WGS sequence"/>
</dbReference>
<dbReference type="GO" id="GO:0006564">
    <property type="term" value="P:L-serine biosynthetic process"/>
    <property type="evidence" value="ECO:0007669"/>
    <property type="project" value="UniProtKB-ARBA"/>
</dbReference>
<dbReference type="SUPFAM" id="SSF51735">
    <property type="entry name" value="NAD(P)-binding Rossmann-fold domains"/>
    <property type="match status" value="1"/>
</dbReference>
<keyword evidence="2" id="KW-0028">Amino-acid biosynthesis</keyword>
<dbReference type="PROSITE" id="PS00671">
    <property type="entry name" value="D_2_HYDROXYACID_DH_3"/>
    <property type="match status" value="1"/>
</dbReference>
<evidence type="ECO:0000259" key="6">
    <source>
        <dbReference type="Pfam" id="PF00389"/>
    </source>
</evidence>
<dbReference type="Pfam" id="PF00389">
    <property type="entry name" value="2-Hacid_dh"/>
    <property type="match status" value="1"/>
</dbReference>
<dbReference type="GO" id="GO:0004617">
    <property type="term" value="F:phosphoglycerate dehydrogenase activity"/>
    <property type="evidence" value="ECO:0007669"/>
    <property type="project" value="UniProtKB-EC"/>
</dbReference>
<dbReference type="GO" id="GO:0047545">
    <property type="term" value="F:(S)-2-hydroxyglutarate dehydrogenase activity"/>
    <property type="evidence" value="ECO:0007669"/>
    <property type="project" value="UniProtKB-ARBA"/>
</dbReference>
<dbReference type="InterPro" id="IPR029752">
    <property type="entry name" value="D-isomer_DH_CS1"/>
</dbReference>
<dbReference type="FunFam" id="3.40.50.720:FF:000041">
    <property type="entry name" value="D-3-phosphoglycerate dehydrogenase"/>
    <property type="match status" value="1"/>
</dbReference>
<dbReference type="PANTHER" id="PTHR42789:SF1">
    <property type="entry name" value="D-ISOMER SPECIFIC 2-HYDROXYACID DEHYDROGENASE FAMILY PROTEIN (AFU_ORTHOLOGUE AFUA_6G10090)"/>
    <property type="match status" value="1"/>
</dbReference>
<evidence type="ECO:0000256" key="2">
    <source>
        <dbReference type="ARBA" id="ARBA00022605"/>
    </source>
</evidence>
<dbReference type="Pfam" id="PF02826">
    <property type="entry name" value="2-Hacid_dh_C"/>
    <property type="match status" value="1"/>
</dbReference>